<dbReference type="InterPro" id="IPR000836">
    <property type="entry name" value="PRTase_dom"/>
</dbReference>
<comment type="caution">
    <text evidence="2">The sequence shown here is derived from an EMBL/GenBank/DDBJ whole genome shotgun (WGS) entry which is preliminary data.</text>
</comment>
<reference evidence="2 3" key="1">
    <citation type="journal article" date="2018" name="IMA Fungus">
        <title>IMA Genome-F 10: Nine draft genome sequences of Claviceps purpurea s.lat., including C. arundinis, C. humidiphila, and C. cf. spartinae, pseudomolecules for the pitch canker pathogen Fusarium circinatum, draft genome of Davidsoniella eucalypti, Grosmannia galeiformis, Quambalaria eucalypti, and Teratosphaeria destructans.</title>
        <authorList>
            <person name="Wingfield B.D."/>
            <person name="Liu M."/>
            <person name="Nguyen H.D."/>
            <person name="Lane F.A."/>
            <person name="Morgan S.W."/>
            <person name="De Vos L."/>
            <person name="Wilken P.M."/>
            <person name="Duong T.A."/>
            <person name="Aylward J."/>
            <person name="Coetzee M.P."/>
            <person name="Dadej K."/>
            <person name="De Beer Z.W."/>
            <person name="Findlay W."/>
            <person name="Havenga M."/>
            <person name="Kolarik M."/>
            <person name="Menzies J.G."/>
            <person name="Naidoo K."/>
            <person name="Pochopski O."/>
            <person name="Shoukouhi P."/>
            <person name="Santana Q.C."/>
            <person name="Seifert K.A."/>
            <person name="Soal N."/>
            <person name="Steenkamp E.T."/>
            <person name="Tatham C.T."/>
            <person name="van der Nest M.A."/>
            <person name="Wingfield M.J."/>
        </authorList>
    </citation>
    <scope>NUCLEOTIDE SEQUENCE [LARGE SCALE GENOMIC DNA]</scope>
    <source>
        <strain evidence="2">CMW44962</strain>
    </source>
</reference>
<feature type="domain" description="Phosphoribosyltransferase" evidence="1">
    <location>
        <begin position="490"/>
        <end position="690"/>
    </location>
</feature>
<dbReference type="PANTHER" id="PTHR43344:SF20">
    <property type="entry name" value="URACIL PHOSPHORIBOSYLTRANSFERASE"/>
    <property type="match status" value="1"/>
</dbReference>
<evidence type="ECO:0000313" key="3">
    <source>
        <dbReference type="Proteomes" id="UP001138500"/>
    </source>
</evidence>
<dbReference type="PANTHER" id="PTHR43344">
    <property type="entry name" value="PHOSPHOSERINE PHOSPHATASE"/>
    <property type="match status" value="1"/>
</dbReference>
<keyword evidence="2" id="KW-0328">Glycosyltransferase</keyword>
<dbReference type="GO" id="GO:0006564">
    <property type="term" value="P:L-serine biosynthetic process"/>
    <property type="evidence" value="ECO:0007669"/>
    <property type="project" value="TreeGrafter"/>
</dbReference>
<dbReference type="Pfam" id="PF12710">
    <property type="entry name" value="HAD"/>
    <property type="match status" value="1"/>
</dbReference>
<dbReference type="InterPro" id="IPR050582">
    <property type="entry name" value="HAD-like_SerB"/>
</dbReference>
<keyword evidence="2" id="KW-0808">Transferase</keyword>
<dbReference type="SUPFAM" id="SSF56784">
    <property type="entry name" value="HAD-like"/>
    <property type="match status" value="1"/>
</dbReference>
<keyword evidence="3" id="KW-1185">Reference proteome</keyword>
<dbReference type="SUPFAM" id="SSF53271">
    <property type="entry name" value="PRTase-like"/>
    <property type="match status" value="1"/>
</dbReference>
<dbReference type="Proteomes" id="UP001138500">
    <property type="component" value="Unassembled WGS sequence"/>
</dbReference>
<name>A0A9W7W4T7_9PEZI</name>
<dbReference type="Pfam" id="PF13207">
    <property type="entry name" value="AAA_17"/>
    <property type="match status" value="1"/>
</dbReference>
<dbReference type="InterPro" id="IPR036412">
    <property type="entry name" value="HAD-like_sf"/>
</dbReference>
<dbReference type="Pfam" id="PF14681">
    <property type="entry name" value="UPRTase"/>
    <property type="match status" value="1"/>
</dbReference>
<dbReference type="GO" id="GO:0036424">
    <property type="term" value="F:L-phosphoserine phosphatase activity"/>
    <property type="evidence" value="ECO:0007669"/>
    <property type="project" value="TreeGrafter"/>
</dbReference>
<dbReference type="GO" id="GO:0000287">
    <property type="term" value="F:magnesium ion binding"/>
    <property type="evidence" value="ECO:0007669"/>
    <property type="project" value="TreeGrafter"/>
</dbReference>
<dbReference type="EMBL" id="RIBY02000691">
    <property type="protein sequence ID" value="KAH9838829.1"/>
    <property type="molecule type" value="Genomic_DNA"/>
</dbReference>
<proteinExistence type="predicted"/>
<protein>
    <submittedName>
        <fullName evidence="2">Uracil phosphoribosyltransferase</fullName>
    </submittedName>
</protein>
<evidence type="ECO:0000313" key="2">
    <source>
        <dbReference type="EMBL" id="KAH9838829.1"/>
    </source>
</evidence>
<organism evidence="2 3">
    <name type="scientific">Teratosphaeria destructans</name>
    <dbReference type="NCBI Taxonomy" id="418781"/>
    <lineage>
        <taxon>Eukaryota</taxon>
        <taxon>Fungi</taxon>
        <taxon>Dikarya</taxon>
        <taxon>Ascomycota</taxon>
        <taxon>Pezizomycotina</taxon>
        <taxon>Dothideomycetes</taxon>
        <taxon>Dothideomycetidae</taxon>
        <taxon>Mycosphaerellales</taxon>
        <taxon>Teratosphaeriaceae</taxon>
        <taxon>Teratosphaeria</taxon>
    </lineage>
</organism>
<dbReference type="InterPro" id="IPR023214">
    <property type="entry name" value="HAD_sf"/>
</dbReference>
<dbReference type="Gene3D" id="3.40.50.2020">
    <property type="match status" value="1"/>
</dbReference>
<reference evidence="2 3" key="2">
    <citation type="journal article" date="2021" name="Curr. Genet.">
        <title>Genetic response to nitrogen starvation in the aggressive Eucalyptus foliar pathogen Teratosphaeria destructans.</title>
        <authorList>
            <person name="Havenga M."/>
            <person name="Wingfield B.D."/>
            <person name="Wingfield M.J."/>
            <person name="Dreyer L.L."/>
            <person name="Roets F."/>
            <person name="Aylward J."/>
        </authorList>
    </citation>
    <scope>NUCLEOTIDE SEQUENCE [LARGE SCALE GENOMIC DNA]</scope>
    <source>
        <strain evidence="2">CMW44962</strain>
    </source>
</reference>
<dbReference type="InterPro" id="IPR029057">
    <property type="entry name" value="PRTase-like"/>
</dbReference>
<dbReference type="OrthoDB" id="5416609at2759"/>
<dbReference type="Gene3D" id="3.40.50.1000">
    <property type="entry name" value="HAD superfamily/HAD-like"/>
    <property type="match status" value="1"/>
</dbReference>
<dbReference type="GO" id="GO:0016757">
    <property type="term" value="F:glycosyltransferase activity"/>
    <property type="evidence" value="ECO:0007669"/>
    <property type="project" value="UniProtKB-KW"/>
</dbReference>
<dbReference type="InterPro" id="IPR027417">
    <property type="entry name" value="P-loop_NTPase"/>
</dbReference>
<dbReference type="GO" id="GO:0005737">
    <property type="term" value="C:cytoplasm"/>
    <property type="evidence" value="ECO:0007669"/>
    <property type="project" value="TreeGrafter"/>
</dbReference>
<dbReference type="Gene3D" id="3.40.50.300">
    <property type="entry name" value="P-loop containing nucleotide triphosphate hydrolases"/>
    <property type="match status" value="1"/>
</dbReference>
<dbReference type="CDD" id="cd06223">
    <property type="entry name" value="PRTases_typeI"/>
    <property type="match status" value="1"/>
</dbReference>
<gene>
    <name evidence="2" type="ORF">Tdes44962_MAKER08147</name>
</gene>
<dbReference type="AlphaFoldDB" id="A0A9W7W4T7"/>
<accession>A0A9W7W4T7</accession>
<dbReference type="SUPFAM" id="SSF52540">
    <property type="entry name" value="P-loop containing nucleoside triphosphate hydrolases"/>
    <property type="match status" value="1"/>
</dbReference>
<sequence>MSMWNEESIQSRLDRQKASIDVHAHAASPDPPLRAIKPKPVVIGIYGISGCGKTHLLRALQEKFDATRYRFEDGSARLSSLMKSRQPFDQLPRELKCRVRQDAIHAIADDCHANRQVGIVAGHYMFLSPVTAEPDLAWTGRDTSIYTHILYLDTAPEVIADRRKHDTARNRVPLGTHQLKLWQDVERENLQKLCAEYGIWFSVVTEQTSVDRVAERIRDFSVHNPVYNLNMAETRLDEVVKNAGGNKLETMLVIDGDKTLAAEDSGELFWKAAGQGVWKERNPFKGPYGYDYFSFRQATLMVEDIADVRDLNPLYERGIKPHQEFVTLLEEVGKCQHVKAIVLTSGSRKMWEKILDTAGLFNAVSVVGGGRLADGFIVNGPVKTALVARLQQQHHLHVSVFGDGPLDLGMLGQADEAYVVVGEKAQRSQSMEDRLRSAIRTDGLRAKQVLLPSSAEPMLDDRALPIVKLQDAELVRAITAHRPLRLIAATDTTASQLLMAPTRNADIHGKELRQAHHDVGRYLATQFVTLPGVLGLEDYDMPHVQAGKTTKGHRLLHERQTLIIPLMRGGEPMAFGVSEAFPQAMFLHAKEATDLTAGHLQVCRSVILVDGVINTGKSLLPFVDRIRTVAPDTKIVVVAGVVQQEATEECGAFVEGLKGGPQVTVVALRVSENRFAGKGGTDTGHRLFNTTHLD</sequence>
<evidence type="ECO:0000259" key="1">
    <source>
        <dbReference type="Pfam" id="PF14681"/>
    </source>
</evidence>